<dbReference type="Pfam" id="PF24656">
    <property type="entry name" value="CEPT76_peptidase"/>
    <property type="match status" value="1"/>
</dbReference>
<comment type="caution">
    <text evidence="5">The sequence shown here is derived from an EMBL/GenBank/DDBJ whole genome shotgun (WGS) entry which is preliminary data.</text>
</comment>
<dbReference type="EMBL" id="SCEB01000004">
    <property type="protein sequence ID" value="RXN02053.1"/>
    <property type="molecule type" value="Genomic_DNA"/>
</dbReference>
<sequence>MPPNVKPRFLQDEGLYVRERPEVSRKIWNKMENRLFKQEKGNHWFGEDGNLIALSDPIRQSWSNKLDFLFDERDPAIKTVYKKAIKSKLERSVICDLENSGLVCQLDLNISSLVFTHHPLFSREHVLAVRLIQLYDHYLCRQQKNLTHLLSEKLRALKHIARSTETNLNDSSHRVKDFKKQIRLVGEKVTEKVSAQKYAKEQDPLNKDKLTDKQICENIGRNSNILANVYVPIPDGNVLSGNAILDQAEFSSDQIVMTNHEGVGSNIPCSSEEDSTVGPCLLTSGKLFYSVSWAVDKNGITLGPAVPQPKQSANGVLKNVDPWLSNKQKLVEWAKEAQIDPNDPKNTDLVQLMMYASKTDRQVAAEHFRLEQFQEEFNFVTDEEFESSKRFRLLQLRNSEVSEFCGFKQIPLYDREIPDSIFEVLNLARKRLLKVKCRYKLSDIVAEYEQVDTVTSMGGDYSYSGLSKVKDKIFINVFDEIAVDVQEVSGTFRLNTPLISLGYTWKKEDMLPDAQDNYLSQTESCFLSIFVTVDPQISTIETDTEKESPQKPMWLFATNEDEKLLEVAYTYEKHCKTMHPRRRLLTAVIDTEGRKVLATRYIKALPPPQELLQAHSEGVQDLVARFVSLIPLLPYTVDVGDDWEMWFTSEQCIDFAVGTKAGLAVLLCNYFLYMGKKTWLLLGTSVLEGETAYVVTQENRDYVLWNPRTGECYEQFDIFCPLQTADCLISEHNPSEISYRPTDTRFVEQLESRIEKTLKMKLMEWRSHHPTRWHRQCIVMFRHILPRLEYNPGGAVLEEQVLELETVLKEYKVTGFPVQMPYMDMKTVIETIHSTGIHNTEIPGTEFAIAVYIHPYPNNILSLWIYLASLVHHQ</sequence>
<dbReference type="PANTHER" id="PTHR20837:SF2">
    <property type="entry name" value="PROTEIN CC2D2B"/>
    <property type="match status" value="1"/>
</dbReference>
<dbReference type="AlphaFoldDB" id="A0A662YZR7"/>
<organism evidence="5 6">
    <name type="scientific">Acipenser ruthenus</name>
    <name type="common">Sterlet sturgeon</name>
    <dbReference type="NCBI Taxonomy" id="7906"/>
    <lineage>
        <taxon>Eukaryota</taxon>
        <taxon>Metazoa</taxon>
        <taxon>Chordata</taxon>
        <taxon>Craniata</taxon>
        <taxon>Vertebrata</taxon>
        <taxon>Euteleostomi</taxon>
        <taxon>Actinopterygii</taxon>
        <taxon>Chondrostei</taxon>
        <taxon>Acipenseriformes</taxon>
        <taxon>Acipenseridae</taxon>
        <taxon>Acipenser</taxon>
    </lineage>
</organism>
<reference evidence="5 6" key="1">
    <citation type="submission" date="2019-01" db="EMBL/GenBank/DDBJ databases">
        <title>Draft Genome and Complete Hox-Cluster Characterization of the Sterlet Sturgeon (Acipenser ruthenus).</title>
        <authorList>
            <person name="Wei Q."/>
        </authorList>
    </citation>
    <scope>NUCLEOTIDE SEQUENCE [LARGE SCALE GENOMIC DNA]</scope>
    <source>
        <strain evidence="5">WHYD16114868_AA</strain>
        <tissue evidence="5">Blood</tissue>
    </source>
</reference>
<dbReference type="PANTHER" id="PTHR20837">
    <property type="entry name" value="CENTROSOMAL PROTEIN-RELATED"/>
    <property type="match status" value="1"/>
</dbReference>
<feature type="domain" description="Centrosomal protein of 76 kDa C-terminal" evidence="3">
    <location>
        <begin position="747"/>
        <end position="868"/>
    </location>
</feature>
<evidence type="ECO:0000259" key="1">
    <source>
        <dbReference type="Pfam" id="PF15625"/>
    </source>
</evidence>
<evidence type="ECO:0000259" key="4">
    <source>
        <dbReference type="Pfam" id="PF24656"/>
    </source>
</evidence>
<feature type="domain" description="CEP76/DRC7 peptidase-like" evidence="4">
    <location>
        <begin position="644"/>
        <end position="733"/>
    </location>
</feature>
<dbReference type="Pfam" id="PF17661">
    <property type="entry name" value="DUF5523"/>
    <property type="match status" value="1"/>
</dbReference>
<accession>A0A662YZR7</accession>
<dbReference type="Pfam" id="PF15625">
    <property type="entry name" value="CC2D2AN-C2"/>
    <property type="match status" value="1"/>
</dbReference>
<dbReference type="Proteomes" id="UP000289886">
    <property type="component" value="Unassembled WGS sequence"/>
</dbReference>
<evidence type="ECO:0000313" key="6">
    <source>
        <dbReference type="Proteomes" id="UP000289886"/>
    </source>
</evidence>
<dbReference type="InterPro" id="IPR052434">
    <property type="entry name" value="Tectonic-like_complex_comp"/>
</dbReference>
<feature type="domain" description="CC2D2A N-terminal C2" evidence="1">
    <location>
        <begin position="215"/>
        <end position="304"/>
    </location>
</feature>
<gene>
    <name evidence="5" type="ORF">EOD39_2101</name>
</gene>
<keyword evidence="6" id="KW-1185">Reference proteome</keyword>
<proteinExistence type="predicted"/>
<evidence type="ECO:0000259" key="2">
    <source>
        <dbReference type="Pfam" id="PF17661"/>
    </source>
</evidence>
<dbReference type="Pfam" id="PF24652">
    <property type="entry name" value="CEP76_C"/>
    <property type="match status" value="1"/>
</dbReference>
<name>A0A662YZR7_ACIRT</name>
<evidence type="ECO:0000313" key="5">
    <source>
        <dbReference type="EMBL" id="RXN02053.1"/>
    </source>
</evidence>
<dbReference type="GO" id="GO:1904491">
    <property type="term" value="P:protein localization to ciliary transition zone"/>
    <property type="evidence" value="ECO:0007669"/>
    <property type="project" value="TreeGrafter"/>
</dbReference>
<dbReference type="InterPro" id="IPR041510">
    <property type="entry name" value="DUF5523"/>
</dbReference>
<dbReference type="GO" id="GO:0035869">
    <property type="term" value="C:ciliary transition zone"/>
    <property type="evidence" value="ECO:0007669"/>
    <property type="project" value="TreeGrafter"/>
</dbReference>
<protein>
    <submittedName>
        <fullName evidence="5">Coiled-coil and C2 domain-containing protein 2A</fullName>
    </submittedName>
</protein>
<dbReference type="InterPro" id="IPR056290">
    <property type="entry name" value="CEPT76/DRC7_peptidase-like_dom"/>
</dbReference>
<dbReference type="InterPro" id="IPR056288">
    <property type="entry name" value="CEP76_C"/>
</dbReference>
<evidence type="ECO:0000259" key="3">
    <source>
        <dbReference type="Pfam" id="PF24652"/>
    </source>
</evidence>
<feature type="domain" description="DUF5523" evidence="2">
    <location>
        <begin position="1"/>
        <end position="83"/>
    </location>
</feature>
<dbReference type="InterPro" id="IPR028928">
    <property type="entry name" value="CC2D2AN-C2"/>
</dbReference>
<dbReference type="GO" id="GO:1905515">
    <property type="term" value="P:non-motile cilium assembly"/>
    <property type="evidence" value="ECO:0007669"/>
    <property type="project" value="TreeGrafter"/>
</dbReference>